<reference evidence="2 3" key="1">
    <citation type="journal article" date="2017" name="Curr. Biol.">
        <title>Genome architecture and evolution of a unichromosomal asexual nematode.</title>
        <authorList>
            <person name="Fradin H."/>
            <person name="Zegar C."/>
            <person name="Gutwein M."/>
            <person name="Lucas J."/>
            <person name="Kovtun M."/>
            <person name="Corcoran D."/>
            <person name="Baugh L.R."/>
            <person name="Kiontke K."/>
            <person name="Gunsalus K."/>
            <person name="Fitch D.H."/>
            <person name="Piano F."/>
        </authorList>
    </citation>
    <scope>NUCLEOTIDE SEQUENCE [LARGE SCALE GENOMIC DNA]</scope>
    <source>
        <strain evidence="2">PF1309</strain>
    </source>
</reference>
<evidence type="ECO:0000256" key="1">
    <source>
        <dbReference type="SAM" id="SignalP"/>
    </source>
</evidence>
<dbReference type="AlphaFoldDB" id="A0A2A2JWV0"/>
<keyword evidence="3" id="KW-1185">Reference proteome</keyword>
<evidence type="ECO:0000313" key="3">
    <source>
        <dbReference type="Proteomes" id="UP000218231"/>
    </source>
</evidence>
<accession>A0A2A2JWV0</accession>
<dbReference type="EMBL" id="LIAE01010169">
    <property type="protein sequence ID" value="PAV66039.1"/>
    <property type="molecule type" value="Genomic_DNA"/>
</dbReference>
<feature type="chain" id="PRO_5012335769" evidence="1">
    <location>
        <begin position="16"/>
        <end position="78"/>
    </location>
</feature>
<sequence length="78" mass="8470">MLPAWLNAWLRPFCALNPFCRTTPSVIPATAGPIAAPAIAVATWLTVTTAQACDHRIRKDANTVQMPVTTTTSRFFVV</sequence>
<comment type="caution">
    <text evidence="2">The sequence shown here is derived from an EMBL/GenBank/DDBJ whole genome shotgun (WGS) entry which is preliminary data.</text>
</comment>
<organism evidence="2 3">
    <name type="scientific">Diploscapter pachys</name>
    <dbReference type="NCBI Taxonomy" id="2018661"/>
    <lineage>
        <taxon>Eukaryota</taxon>
        <taxon>Metazoa</taxon>
        <taxon>Ecdysozoa</taxon>
        <taxon>Nematoda</taxon>
        <taxon>Chromadorea</taxon>
        <taxon>Rhabditida</taxon>
        <taxon>Rhabditina</taxon>
        <taxon>Rhabditomorpha</taxon>
        <taxon>Rhabditoidea</taxon>
        <taxon>Rhabditidae</taxon>
        <taxon>Diploscapter</taxon>
    </lineage>
</organism>
<evidence type="ECO:0000313" key="2">
    <source>
        <dbReference type="EMBL" id="PAV66039.1"/>
    </source>
</evidence>
<gene>
    <name evidence="2" type="ORF">WR25_16207</name>
</gene>
<keyword evidence="1" id="KW-0732">Signal</keyword>
<name>A0A2A2JWV0_9BILA</name>
<dbReference type="Proteomes" id="UP000218231">
    <property type="component" value="Unassembled WGS sequence"/>
</dbReference>
<protein>
    <submittedName>
        <fullName evidence="2">Uncharacterized protein</fullName>
    </submittedName>
</protein>
<feature type="signal peptide" evidence="1">
    <location>
        <begin position="1"/>
        <end position="15"/>
    </location>
</feature>
<proteinExistence type="predicted"/>